<sequence>MLRSVISINQKDWVPRLPAIEFAINMASSEGTGYAPFFMNYGRLPRAMIWDNPGPTEYPGVRAYTMKMKHTVMATHDSIIAAQVKQTKDANKHRRPCPLQLRDLVYL</sequence>
<protein>
    <submittedName>
        <fullName evidence="1">Uncharacterized protein</fullName>
    </submittedName>
</protein>
<keyword evidence="2" id="KW-1185">Reference proteome</keyword>
<dbReference type="OrthoDB" id="2665613at2759"/>
<dbReference type="STRING" id="1314800.A0A1B7MGD0"/>
<dbReference type="GO" id="GO:0003676">
    <property type="term" value="F:nucleic acid binding"/>
    <property type="evidence" value="ECO:0007669"/>
    <property type="project" value="InterPro"/>
</dbReference>
<evidence type="ECO:0000313" key="1">
    <source>
        <dbReference type="EMBL" id="OAX31662.1"/>
    </source>
</evidence>
<dbReference type="EMBL" id="KV449297">
    <property type="protein sequence ID" value="OAX31662.1"/>
    <property type="molecule type" value="Genomic_DNA"/>
</dbReference>
<reference evidence="1 2" key="1">
    <citation type="submission" date="2016-06" db="EMBL/GenBank/DDBJ databases">
        <title>Comparative genomics of the ectomycorrhizal sister species Rhizopogon vinicolor and Rhizopogon vesiculosus (Basidiomycota: Boletales) reveals a divergence of the mating type B locus.</title>
        <authorList>
            <consortium name="DOE Joint Genome Institute"/>
            <person name="Mujic A.B."/>
            <person name="Kuo A."/>
            <person name="Tritt A."/>
            <person name="Lipzen A."/>
            <person name="Chen C."/>
            <person name="Johnson J."/>
            <person name="Sharma A."/>
            <person name="Barry K."/>
            <person name="Grigoriev I.V."/>
            <person name="Spatafora J.W."/>
        </authorList>
    </citation>
    <scope>NUCLEOTIDE SEQUENCE [LARGE SCALE GENOMIC DNA]</scope>
    <source>
        <strain evidence="1 2">AM-OR11-026</strain>
    </source>
</reference>
<organism evidence="1 2">
    <name type="scientific">Rhizopogon vinicolor AM-OR11-026</name>
    <dbReference type="NCBI Taxonomy" id="1314800"/>
    <lineage>
        <taxon>Eukaryota</taxon>
        <taxon>Fungi</taxon>
        <taxon>Dikarya</taxon>
        <taxon>Basidiomycota</taxon>
        <taxon>Agaricomycotina</taxon>
        <taxon>Agaricomycetes</taxon>
        <taxon>Agaricomycetidae</taxon>
        <taxon>Boletales</taxon>
        <taxon>Suillineae</taxon>
        <taxon>Rhizopogonaceae</taxon>
        <taxon>Rhizopogon</taxon>
    </lineage>
</organism>
<dbReference type="InterPro" id="IPR036397">
    <property type="entry name" value="RNaseH_sf"/>
</dbReference>
<dbReference type="Gene3D" id="3.30.420.10">
    <property type="entry name" value="Ribonuclease H-like superfamily/Ribonuclease H"/>
    <property type="match status" value="1"/>
</dbReference>
<dbReference type="AlphaFoldDB" id="A0A1B7MGD0"/>
<feature type="non-terminal residue" evidence="1">
    <location>
        <position position="107"/>
    </location>
</feature>
<evidence type="ECO:0000313" key="2">
    <source>
        <dbReference type="Proteomes" id="UP000092154"/>
    </source>
</evidence>
<dbReference type="Proteomes" id="UP000092154">
    <property type="component" value="Unassembled WGS sequence"/>
</dbReference>
<proteinExistence type="predicted"/>
<accession>A0A1B7MGD0</accession>
<dbReference type="InParanoid" id="A0A1B7MGD0"/>
<gene>
    <name evidence="1" type="ORF">K503DRAFT_703362</name>
</gene>
<name>A0A1B7MGD0_9AGAM</name>